<reference evidence="1 2" key="1">
    <citation type="journal article" date="2016" name="Nat. Commun.">
        <title>Thousands of microbial genomes shed light on interconnected biogeochemical processes in an aquifer system.</title>
        <authorList>
            <person name="Anantharaman K."/>
            <person name="Brown C.T."/>
            <person name="Hug L.A."/>
            <person name="Sharon I."/>
            <person name="Castelle C.J."/>
            <person name="Probst A.J."/>
            <person name="Thomas B.C."/>
            <person name="Singh A."/>
            <person name="Wilkins M.J."/>
            <person name="Karaoz U."/>
            <person name="Brodie E.L."/>
            <person name="Williams K.H."/>
            <person name="Hubbard S.S."/>
            <person name="Banfield J.F."/>
        </authorList>
    </citation>
    <scope>NUCLEOTIDE SEQUENCE [LARGE SCALE GENOMIC DNA]</scope>
</reference>
<dbReference type="AlphaFoldDB" id="A0A1F6FMI7"/>
<accession>A0A1F6FMI7</accession>
<name>A0A1F6FMI7_9BACT</name>
<organism evidence="1 2">
    <name type="scientific">Candidatus Kuenenbacteria bacterium RIFCSPHIGHO2_02_FULL_39_13</name>
    <dbReference type="NCBI Taxonomy" id="1798561"/>
    <lineage>
        <taxon>Bacteria</taxon>
        <taxon>Candidatus Kueneniibacteriota</taxon>
    </lineage>
</organism>
<gene>
    <name evidence="1" type="ORF">A3B87_03665</name>
</gene>
<proteinExistence type="predicted"/>
<evidence type="ECO:0000313" key="2">
    <source>
        <dbReference type="Proteomes" id="UP000179136"/>
    </source>
</evidence>
<dbReference type="EMBL" id="MFMW01000022">
    <property type="protein sequence ID" value="OGG87077.1"/>
    <property type="molecule type" value="Genomic_DNA"/>
</dbReference>
<dbReference type="Proteomes" id="UP000179136">
    <property type="component" value="Unassembled WGS sequence"/>
</dbReference>
<evidence type="ECO:0000313" key="1">
    <source>
        <dbReference type="EMBL" id="OGG87077.1"/>
    </source>
</evidence>
<sequence>MDKARFLKIYANLPINLRNEIVLVLDEKGPMTWNAAYIEINNDTQLGEQIFDKLVKLKII</sequence>
<dbReference type="STRING" id="1798561.A3B87_03665"/>
<comment type="caution">
    <text evidence="1">The sequence shown here is derived from an EMBL/GenBank/DDBJ whole genome shotgun (WGS) entry which is preliminary data.</text>
</comment>
<protein>
    <submittedName>
        <fullName evidence="1">Uncharacterized protein</fullName>
    </submittedName>
</protein>